<dbReference type="AlphaFoldDB" id="A0A5C3QQQ9"/>
<evidence type="ECO:0000313" key="2">
    <source>
        <dbReference type="EMBL" id="TFL04192.1"/>
    </source>
</evidence>
<keyword evidence="1" id="KW-0175">Coiled coil</keyword>
<organism evidence="2 3">
    <name type="scientific">Pterulicium gracile</name>
    <dbReference type="NCBI Taxonomy" id="1884261"/>
    <lineage>
        <taxon>Eukaryota</taxon>
        <taxon>Fungi</taxon>
        <taxon>Dikarya</taxon>
        <taxon>Basidiomycota</taxon>
        <taxon>Agaricomycotina</taxon>
        <taxon>Agaricomycetes</taxon>
        <taxon>Agaricomycetidae</taxon>
        <taxon>Agaricales</taxon>
        <taxon>Pleurotineae</taxon>
        <taxon>Pterulaceae</taxon>
        <taxon>Pterulicium</taxon>
    </lineage>
</organism>
<sequence>MHIPDTLTVIDSASTSEGDYKALFRLDGSATFTVQISRLSSGLLKVHPRTSPTLQSLAEVHQPERRSNFTRKRPPDPPYLLRHIAADHHEVLSCFSMGPPACYGCGLADAGATCTLVSPFTTFTFDYSPKSLDTAHRIVEKGLAQLATLNKALEQLQKLQDQLHRTVVQHQNYLPAISRLPDEILVPPVTKDALLPSIEHMTVDFGWPWRSEFTADRNALSTTLRHIRCLNISILRIFSPTALNSDIKAAQACILASDNPSSIHSINFKGMTEAVVADSLISFLSKPPSLKSLSVEVNDEVRIDYGPILTALQWPTSDEDHKDATGENQIVLCPQLSSIKLSRWHVNSHLLSDVVTSRVENSALRHVITENLAFTSDHVPSEGHLDWLEDLERSGAISSE</sequence>
<name>A0A5C3QQQ9_9AGAR</name>
<reference evidence="2 3" key="1">
    <citation type="journal article" date="2019" name="Nat. Ecol. Evol.">
        <title>Megaphylogeny resolves global patterns of mushroom evolution.</title>
        <authorList>
            <person name="Varga T."/>
            <person name="Krizsan K."/>
            <person name="Foldi C."/>
            <person name="Dima B."/>
            <person name="Sanchez-Garcia M."/>
            <person name="Sanchez-Ramirez S."/>
            <person name="Szollosi G.J."/>
            <person name="Szarkandi J.G."/>
            <person name="Papp V."/>
            <person name="Albert L."/>
            <person name="Andreopoulos W."/>
            <person name="Angelini C."/>
            <person name="Antonin V."/>
            <person name="Barry K.W."/>
            <person name="Bougher N.L."/>
            <person name="Buchanan P."/>
            <person name="Buyck B."/>
            <person name="Bense V."/>
            <person name="Catcheside P."/>
            <person name="Chovatia M."/>
            <person name="Cooper J."/>
            <person name="Damon W."/>
            <person name="Desjardin D."/>
            <person name="Finy P."/>
            <person name="Geml J."/>
            <person name="Haridas S."/>
            <person name="Hughes K."/>
            <person name="Justo A."/>
            <person name="Karasinski D."/>
            <person name="Kautmanova I."/>
            <person name="Kiss B."/>
            <person name="Kocsube S."/>
            <person name="Kotiranta H."/>
            <person name="LaButti K.M."/>
            <person name="Lechner B.E."/>
            <person name="Liimatainen K."/>
            <person name="Lipzen A."/>
            <person name="Lukacs Z."/>
            <person name="Mihaltcheva S."/>
            <person name="Morgado L.N."/>
            <person name="Niskanen T."/>
            <person name="Noordeloos M.E."/>
            <person name="Ohm R.A."/>
            <person name="Ortiz-Santana B."/>
            <person name="Ovrebo C."/>
            <person name="Racz N."/>
            <person name="Riley R."/>
            <person name="Savchenko A."/>
            <person name="Shiryaev A."/>
            <person name="Soop K."/>
            <person name="Spirin V."/>
            <person name="Szebenyi C."/>
            <person name="Tomsovsky M."/>
            <person name="Tulloss R.E."/>
            <person name="Uehling J."/>
            <person name="Grigoriev I.V."/>
            <person name="Vagvolgyi C."/>
            <person name="Papp T."/>
            <person name="Martin F.M."/>
            <person name="Miettinen O."/>
            <person name="Hibbett D.S."/>
            <person name="Nagy L.G."/>
        </authorList>
    </citation>
    <scope>NUCLEOTIDE SEQUENCE [LARGE SCALE GENOMIC DNA]</scope>
    <source>
        <strain evidence="2 3">CBS 309.79</strain>
    </source>
</reference>
<dbReference type="EMBL" id="ML178819">
    <property type="protein sequence ID" value="TFL04192.1"/>
    <property type="molecule type" value="Genomic_DNA"/>
</dbReference>
<feature type="coiled-coil region" evidence="1">
    <location>
        <begin position="139"/>
        <end position="169"/>
    </location>
</feature>
<evidence type="ECO:0000256" key="1">
    <source>
        <dbReference type="SAM" id="Coils"/>
    </source>
</evidence>
<dbReference type="Proteomes" id="UP000305067">
    <property type="component" value="Unassembled WGS sequence"/>
</dbReference>
<keyword evidence="3" id="KW-1185">Reference proteome</keyword>
<evidence type="ECO:0000313" key="3">
    <source>
        <dbReference type="Proteomes" id="UP000305067"/>
    </source>
</evidence>
<accession>A0A5C3QQQ9</accession>
<gene>
    <name evidence="2" type="ORF">BDV98DRAFT_640185</name>
</gene>
<proteinExistence type="predicted"/>
<protein>
    <submittedName>
        <fullName evidence="2">Uncharacterized protein</fullName>
    </submittedName>
</protein>